<evidence type="ECO:0000256" key="1">
    <source>
        <dbReference type="ARBA" id="ARBA00002448"/>
    </source>
</evidence>
<evidence type="ECO:0000256" key="14">
    <source>
        <dbReference type="RuleBase" id="RU004169"/>
    </source>
</evidence>
<feature type="domain" description="Uroporphyrinogen decarboxylase (URO-D)" evidence="16">
    <location>
        <begin position="142"/>
        <end position="158"/>
    </location>
</feature>
<dbReference type="PANTHER" id="PTHR21091">
    <property type="entry name" value="METHYLTETRAHYDROFOLATE:HOMOCYSTEINE METHYLTRANSFERASE RELATED"/>
    <property type="match status" value="1"/>
</dbReference>
<keyword evidence="9 12" id="KW-0210">Decarboxylase</keyword>
<dbReference type="AlphaFoldDB" id="A0A208ZNS8"/>
<dbReference type="Gene3D" id="3.20.20.210">
    <property type="match status" value="1"/>
</dbReference>
<dbReference type="HAMAP" id="MF_00218">
    <property type="entry name" value="URO_D"/>
    <property type="match status" value="1"/>
</dbReference>
<keyword evidence="10 12" id="KW-0456">Lyase</keyword>
<evidence type="ECO:0000256" key="5">
    <source>
        <dbReference type="ARBA" id="ARBA00011738"/>
    </source>
</evidence>
<evidence type="ECO:0000256" key="12">
    <source>
        <dbReference type="HAMAP-Rule" id="MF_00218"/>
    </source>
</evidence>
<keyword evidence="11 12" id="KW-0627">Porphyrin biosynthesis</keyword>
<evidence type="ECO:0000256" key="10">
    <source>
        <dbReference type="ARBA" id="ARBA00023239"/>
    </source>
</evidence>
<comment type="subcellular location">
    <subcellularLocation>
        <location evidence="2 12">Cytoplasm</location>
    </subcellularLocation>
</comment>
<comment type="subunit">
    <text evidence="5 12">Homodimer.</text>
</comment>
<evidence type="ECO:0000256" key="13">
    <source>
        <dbReference type="RuleBase" id="RU000554"/>
    </source>
</evidence>
<name>A0A208ZNS8_YERIN</name>
<evidence type="ECO:0000256" key="9">
    <source>
        <dbReference type="ARBA" id="ARBA00022793"/>
    </source>
</evidence>
<dbReference type="PROSITE" id="PS00906">
    <property type="entry name" value="UROD_1"/>
    <property type="match status" value="1"/>
</dbReference>
<feature type="binding site" evidence="12">
    <location>
        <position position="154"/>
    </location>
    <ligand>
        <name>substrate</name>
    </ligand>
</feature>
<dbReference type="GO" id="GO:0004853">
    <property type="term" value="F:uroporphyrinogen decarboxylase activity"/>
    <property type="evidence" value="ECO:0007669"/>
    <property type="project" value="UniProtKB-UniRule"/>
</dbReference>
<comment type="function">
    <text evidence="1 12">Catalyzes the decarboxylation of four acetate groups of uroporphyrinogen-III to yield coproporphyrinogen-III.</text>
</comment>
<reference evidence="17 18" key="1">
    <citation type="submission" date="2017-05" db="EMBL/GenBank/DDBJ databases">
        <title>Whole genome sequencing of Yersinia kristensenii.</title>
        <authorList>
            <person name="Campioni F."/>
        </authorList>
    </citation>
    <scope>NUCLEOTIDE SEQUENCE [LARGE SCALE GENOMIC DNA]</scope>
    <source>
        <strain evidence="17 18">CFSAN060536</strain>
    </source>
</reference>
<dbReference type="EMBL" id="NHOI01000038">
    <property type="protein sequence ID" value="OVZ82118.1"/>
    <property type="molecule type" value="Genomic_DNA"/>
</dbReference>
<dbReference type="PROSITE" id="PS00907">
    <property type="entry name" value="UROD_2"/>
    <property type="match status" value="1"/>
</dbReference>
<protein>
    <recommendedName>
        <fullName evidence="7 12">Uroporphyrinogen decarboxylase</fullName>
        <shortName evidence="12">UPD</shortName>
        <shortName evidence="12">URO-D</shortName>
        <ecNumber evidence="6 12">4.1.1.37</ecNumber>
    </recommendedName>
</protein>
<dbReference type="EC" id="4.1.1.37" evidence="6 12"/>
<evidence type="ECO:0000256" key="7">
    <source>
        <dbReference type="ARBA" id="ARBA00014308"/>
    </source>
</evidence>
<evidence type="ECO:0000313" key="18">
    <source>
        <dbReference type="Proteomes" id="UP000196440"/>
    </source>
</evidence>
<comment type="caution">
    <text evidence="17">The sequence shown here is derived from an EMBL/GenBank/DDBJ whole genome shotgun (WGS) entry which is preliminary data.</text>
</comment>
<dbReference type="InterPro" id="IPR000257">
    <property type="entry name" value="Uroporphyrinogen_deCOase"/>
</dbReference>
<feature type="binding site" evidence="12">
    <location>
        <position position="209"/>
    </location>
    <ligand>
        <name>substrate</name>
    </ligand>
</feature>
<keyword evidence="8 12" id="KW-0963">Cytoplasm</keyword>
<dbReference type="GO" id="GO:0005829">
    <property type="term" value="C:cytosol"/>
    <property type="evidence" value="ECO:0007669"/>
    <property type="project" value="TreeGrafter"/>
</dbReference>
<evidence type="ECO:0000256" key="2">
    <source>
        <dbReference type="ARBA" id="ARBA00004496"/>
    </source>
</evidence>
<accession>A0A208ZNS8</accession>
<evidence type="ECO:0000256" key="3">
    <source>
        <dbReference type="ARBA" id="ARBA00004804"/>
    </source>
</evidence>
<comment type="caution">
    <text evidence="12">Lacks conserved residue(s) required for the propagation of feature annotation.</text>
</comment>
<gene>
    <name evidence="12" type="primary">hemE</name>
    <name evidence="17" type="ORF">CBW57_20890</name>
</gene>
<dbReference type="InterPro" id="IPR006361">
    <property type="entry name" value="Uroporphyrinogen_deCO2ase_HemE"/>
</dbReference>
<dbReference type="FunFam" id="3.20.20.210:FF:000001">
    <property type="entry name" value="Uroporphyrinogen decarboxylase"/>
    <property type="match status" value="1"/>
</dbReference>
<dbReference type="GO" id="GO:0019353">
    <property type="term" value="P:protoporphyrinogen IX biosynthetic process from glutamate"/>
    <property type="evidence" value="ECO:0007669"/>
    <property type="project" value="TreeGrafter"/>
</dbReference>
<feature type="domain" description="Uroporphyrinogen decarboxylase (URO-D)" evidence="15">
    <location>
        <begin position="22"/>
        <end position="31"/>
    </location>
</feature>
<evidence type="ECO:0000256" key="8">
    <source>
        <dbReference type="ARBA" id="ARBA00022490"/>
    </source>
</evidence>
<evidence type="ECO:0000256" key="11">
    <source>
        <dbReference type="ARBA" id="ARBA00023244"/>
    </source>
</evidence>
<dbReference type="Pfam" id="PF01208">
    <property type="entry name" value="URO-D"/>
    <property type="match status" value="1"/>
</dbReference>
<dbReference type="RefSeq" id="WP_050136442.1">
    <property type="nucleotide sequence ID" value="NZ_CBCPKE010000035.1"/>
</dbReference>
<feature type="binding site" evidence="12">
    <location>
        <position position="77"/>
    </location>
    <ligand>
        <name>substrate</name>
    </ligand>
</feature>
<feature type="binding site" evidence="12">
    <location>
        <position position="327"/>
    </location>
    <ligand>
        <name>substrate</name>
    </ligand>
</feature>
<dbReference type="UniPathway" id="UPA00251">
    <property type="reaction ID" value="UER00321"/>
</dbReference>
<comment type="similarity">
    <text evidence="4 12 14">Belongs to the uroporphyrinogen decarboxylase family.</text>
</comment>
<organism evidence="17 18">
    <name type="scientific">Yersinia intermedia</name>
    <dbReference type="NCBI Taxonomy" id="631"/>
    <lineage>
        <taxon>Bacteria</taxon>
        <taxon>Pseudomonadati</taxon>
        <taxon>Pseudomonadota</taxon>
        <taxon>Gammaproteobacteria</taxon>
        <taxon>Enterobacterales</taxon>
        <taxon>Yersiniaceae</taxon>
        <taxon>Yersinia</taxon>
    </lineage>
</organism>
<evidence type="ECO:0000313" key="17">
    <source>
        <dbReference type="EMBL" id="OVZ82118.1"/>
    </source>
</evidence>
<dbReference type="SUPFAM" id="SSF51726">
    <property type="entry name" value="UROD/MetE-like"/>
    <property type="match status" value="1"/>
</dbReference>
<dbReference type="CDD" id="cd00717">
    <property type="entry name" value="URO-D"/>
    <property type="match status" value="1"/>
</dbReference>
<sequence>MNELKNDRYLRALLRQPVDVTPVWMMRQAGRYLPEYKATRGVAGDFMSLCKNAELACEVTMQPLRRYPLDAAILFSDILTIPDAMGLGLYFETGEGPRFQSPITCRADVEKLPIPDPEQELGYVMNAVRTIRRELAGAVPLIGFSGSPWTLATYMVEGGSSKAFTKLKKMMYAEPQTLHLLLDKLADSVILYLNAQIKAGAQSVMVFDTWGGVLTGRDYLEFSLNYMHKIVNGLIRENDGRRVPVTLFTKGGGQWLEAMAATGCDALGLDWTTDIGDARRRVGDKVALQGNMDPSVLYAPPARIEQEVSTILASFGQGEGHVFNLGHGIHQDVPPEHAGAFVDAVHTLSTPYHQN</sequence>
<dbReference type="PANTHER" id="PTHR21091:SF169">
    <property type="entry name" value="UROPORPHYRINOGEN DECARBOXYLASE"/>
    <property type="match status" value="1"/>
</dbReference>
<feature type="site" description="Transition state stabilizer" evidence="12">
    <location>
        <position position="77"/>
    </location>
</feature>
<dbReference type="Proteomes" id="UP000196440">
    <property type="component" value="Unassembled WGS sequence"/>
</dbReference>
<dbReference type="NCBIfam" id="TIGR01464">
    <property type="entry name" value="hemE"/>
    <property type="match status" value="1"/>
</dbReference>
<dbReference type="InterPro" id="IPR038071">
    <property type="entry name" value="UROD/MetE-like_sf"/>
</dbReference>
<proteinExistence type="inferred from homology"/>
<evidence type="ECO:0000256" key="6">
    <source>
        <dbReference type="ARBA" id="ARBA00012288"/>
    </source>
</evidence>
<evidence type="ECO:0000259" key="16">
    <source>
        <dbReference type="PROSITE" id="PS00907"/>
    </source>
</evidence>
<comment type="pathway">
    <text evidence="3 12 13">Porphyrin-containing compound metabolism; protoporphyrin-IX biosynthesis; coproporphyrinogen-III from 5-aminolevulinate: step 4/4.</text>
</comment>
<feature type="binding site" evidence="12">
    <location>
        <begin position="27"/>
        <end position="31"/>
    </location>
    <ligand>
        <name>substrate</name>
    </ligand>
</feature>
<comment type="catalytic activity">
    <reaction evidence="12 13">
        <text>uroporphyrinogen III + 4 H(+) = coproporphyrinogen III + 4 CO2</text>
        <dbReference type="Rhea" id="RHEA:19865"/>
        <dbReference type="ChEBI" id="CHEBI:15378"/>
        <dbReference type="ChEBI" id="CHEBI:16526"/>
        <dbReference type="ChEBI" id="CHEBI:57308"/>
        <dbReference type="ChEBI" id="CHEBI:57309"/>
        <dbReference type="EC" id="4.1.1.37"/>
    </reaction>
</comment>
<evidence type="ECO:0000256" key="4">
    <source>
        <dbReference type="ARBA" id="ARBA00009935"/>
    </source>
</evidence>
<evidence type="ECO:0000259" key="15">
    <source>
        <dbReference type="PROSITE" id="PS00906"/>
    </source>
</evidence>